<comment type="similarity">
    <text evidence="3">Belongs to the bacterial flagellin family.</text>
</comment>
<evidence type="ECO:0000256" key="4">
    <source>
        <dbReference type="ARBA" id="ARBA00023143"/>
    </source>
</evidence>
<gene>
    <name evidence="6" type="primary">flgL</name>
    <name evidence="6" type="ORF">ASILVAE211_07005</name>
</gene>
<dbReference type="Gene3D" id="1.20.1330.10">
    <property type="entry name" value="f41 fragment of flagellin, N-terminal domain"/>
    <property type="match status" value="1"/>
</dbReference>
<protein>
    <submittedName>
        <fullName evidence="6">Flagellar hook-associated protein FlgL</fullName>
    </submittedName>
</protein>
<evidence type="ECO:0000256" key="2">
    <source>
        <dbReference type="ARBA" id="ARBA00004613"/>
    </source>
</evidence>
<dbReference type="GO" id="GO:0005576">
    <property type="term" value="C:extracellular region"/>
    <property type="evidence" value="ECO:0007669"/>
    <property type="project" value="UniProtKB-SubCell"/>
</dbReference>
<reference evidence="6" key="1">
    <citation type="journal article" date="2021" name="Microorganisms">
        <title>Acidisoma silvae sp. nov. and Acidisomacellulosilytica sp. nov., Two Acidophilic Bacteria Isolated from Decaying Wood, Hydrolyzing Cellulose and Producing Poly-3-hydroxybutyrate.</title>
        <authorList>
            <person name="Mieszkin S."/>
            <person name="Pouder E."/>
            <person name="Uroz S."/>
            <person name="Simon-Colin C."/>
            <person name="Alain K."/>
        </authorList>
    </citation>
    <scope>NUCLEOTIDE SEQUENCE</scope>
    <source>
        <strain evidence="6">HW T2.11</strain>
    </source>
</reference>
<feature type="domain" description="Flagellin N-terminal" evidence="5">
    <location>
        <begin position="9"/>
        <end position="136"/>
    </location>
</feature>
<organism evidence="6 7">
    <name type="scientific">Acidisoma silvae</name>
    <dbReference type="NCBI Taxonomy" id="2802396"/>
    <lineage>
        <taxon>Bacteria</taxon>
        <taxon>Pseudomonadati</taxon>
        <taxon>Pseudomonadota</taxon>
        <taxon>Alphaproteobacteria</taxon>
        <taxon>Acetobacterales</taxon>
        <taxon>Acidocellaceae</taxon>
        <taxon>Acidisoma</taxon>
    </lineage>
</organism>
<dbReference type="GO" id="GO:0005198">
    <property type="term" value="F:structural molecule activity"/>
    <property type="evidence" value="ECO:0007669"/>
    <property type="project" value="InterPro"/>
</dbReference>
<evidence type="ECO:0000313" key="6">
    <source>
        <dbReference type="EMBL" id="MCB8874925.1"/>
    </source>
</evidence>
<dbReference type="GO" id="GO:0071973">
    <property type="term" value="P:bacterial-type flagellum-dependent cell motility"/>
    <property type="evidence" value="ECO:0007669"/>
    <property type="project" value="InterPro"/>
</dbReference>
<dbReference type="NCBIfam" id="TIGR02550">
    <property type="entry name" value="flagell_flgL"/>
    <property type="match status" value="1"/>
</dbReference>
<keyword evidence="6" id="KW-0966">Cell projection</keyword>
<dbReference type="SUPFAM" id="SSF64518">
    <property type="entry name" value="Phase 1 flagellin"/>
    <property type="match status" value="1"/>
</dbReference>
<reference evidence="6" key="2">
    <citation type="submission" date="2021-01" db="EMBL/GenBank/DDBJ databases">
        <authorList>
            <person name="Mieszkin S."/>
            <person name="Pouder E."/>
            <person name="Alain K."/>
        </authorList>
    </citation>
    <scope>NUCLEOTIDE SEQUENCE</scope>
    <source>
        <strain evidence="6">HW T2.11</strain>
    </source>
</reference>
<dbReference type="GO" id="GO:0009424">
    <property type="term" value="C:bacterial-type flagellum hook"/>
    <property type="evidence" value="ECO:0007669"/>
    <property type="project" value="InterPro"/>
</dbReference>
<dbReference type="PANTHER" id="PTHR42792:SF1">
    <property type="entry name" value="FLAGELLAR HOOK-ASSOCIATED PROTEIN 3"/>
    <property type="match status" value="1"/>
</dbReference>
<dbReference type="Pfam" id="PF00669">
    <property type="entry name" value="Flagellin_N"/>
    <property type="match status" value="1"/>
</dbReference>
<name>A0A963YRD8_9PROT</name>
<accession>A0A963YRD8</accession>
<keyword evidence="6" id="KW-0282">Flagellum</keyword>
<dbReference type="PANTHER" id="PTHR42792">
    <property type="entry name" value="FLAGELLIN"/>
    <property type="match status" value="1"/>
</dbReference>
<dbReference type="AlphaFoldDB" id="A0A963YRD8"/>
<dbReference type="InterPro" id="IPR001492">
    <property type="entry name" value="Flagellin"/>
</dbReference>
<sequence length="401" mass="40329">MSASLYTHFLANITQQEATVNTLEQQIASGYAVQSAAQNPGAFATATITNNQITALTTQNATQANIQTKLGTVSDSYTAVSTLYDTVQSVIEQALSGSSNAQDMQALSQQVSAAGQQLLGLANGTAPDGTYLFGGSRNMLVPFQTNADGTTVYLGDGGQGQAAISPDTTASTLASGTVFTNALAGNGYSVISADANNSGSGTLLATGIVQSAAAASFQSGTTPITLSFAEGDSGLTYTASQGDTVLATGSATSGTTLQLAGQSFQINGTPDAGDSFTIAPSRPQTAFALLQSIASALSATGSSSADRAQTTQALNGALSTLAQYQQTLLTAQAQNGVTLQAIASAGTSNSNQSTQLQLTVQNAVGVDMPSALTQLNETITAVAAAGKSFAAVQNLSLFQYL</sequence>
<evidence type="ECO:0000256" key="3">
    <source>
        <dbReference type="ARBA" id="ARBA00005709"/>
    </source>
</evidence>
<dbReference type="InterPro" id="IPR001029">
    <property type="entry name" value="Flagellin_N"/>
</dbReference>
<dbReference type="EMBL" id="JAESVB010000002">
    <property type="protein sequence ID" value="MCB8874925.1"/>
    <property type="molecule type" value="Genomic_DNA"/>
</dbReference>
<dbReference type="InterPro" id="IPR013384">
    <property type="entry name" value="Flagell_FlgL"/>
</dbReference>
<comment type="caution">
    <text evidence="6">The sequence shown here is derived from an EMBL/GenBank/DDBJ whole genome shotgun (WGS) entry which is preliminary data.</text>
</comment>
<dbReference type="RefSeq" id="WP_227320580.1">
    <property type="nucleotide sequence ID" value="NZ_JAESVB010000002.1"/>
</dbReference>
<comment type="subcellular location">
    <subcellularLocation>
        <location evidence="1">Bacterial flagellum</location>
    </subcellularLocation>
    <subcellularLocation>
        <location evidence="2">Secreted</location>
    </subcellularLocation>
</comment>
<proteinExistence type="inferred from homology"/>
<keyword evidence="7" id="KW-1185">Reference proteome</keyword>
<keyword evidence="6" id="KW-0969">Cilium</keyword>
<evidence type="ECO:0000256" key="1">
    <source>
        <dbReference type="ARBA" id="ARBA00004365"/>
    </source>
</evidence>
<evidence type="ECO:0000313" key="7">
    <source>
        <dbReference type="Proteomes" id="UP000708298"/>
    </source>
</evidence>
<dbReference type="Proteomes" id="UP000708298">
    <property type="component" value="Unassembled WGS sequence"/>
</dbReference>
<keyword evidence="4" id="KW-0975">Bacterial flagellum</keyword>
<evidence type="ECO:0000259" key="5">
    <source>
        <dbReference type="Pfam" id="PF00669"/>
    </source>
</evidence>